<dbReference type="InterPro" id="IPR008271">
    <property type="entry name" value="Ser/Thr_kinase_AS"/>
</dbReference>
<dbReference type="PANTHER" id="PTHR27005:SF506">
    <property type="entry name" value="PROTEIN KINASE DOMAIN-CONTAINING PROTEIN"/>
    <property type="match status" value="1"/>
</dbReference>
<evidence type="ECO:0000313" key="6">
    <source>
        <dbReference type="Proteomes" id="UP000324705"/>
    </source>
</evidence>
<dbReference type="AlphaFoldDB" id="A0A9R0XRV1"/>
<gene>
    <name evidence="5" type="ORF">TRITD_6Av1G006980</name>
</gene>
<dbReference type="InterPro" id="IPR045274">
    <property type="entry name" value="WAK-like"/>
</dbReference>
<dbReference type="GO" id="GO:0005886">
    <property type="term" value="C:plasma membrane"/>
    <property type="evidence" value="ECO:0007669"/>
    <property type="project" value="TreeGrafter"/>
</dbReference>
<dbReference type="PANTHER" id="PTHR27005">
    <property type="entry name" value="WALL-ASSOCIATED RECEPTOR KINASE-LIKE 21"/>
    <property type="match status" value="1"/>
</dbReference>
<dbReference type="Gene3D" id="1.10.510.10">
    <property type="entry name" value="Transferase(Phosphotransferase) domain 1"/>
    <property type="match status" value="1"/>
</dbReference>
<feature type="compositionally biased region" description="Basic and acidic residues" evidence="3">
    <location>
        <begin position="58"/>
        <end position="67"/>
    </location>
</feature>
<proteinExistence type="predicted"/>
<keyword evidence="2" id="KW-0067">ATP-binding</keyword>
<sequence>MDLDPKKRPTARRINDRLDKTTSVTEAGISSSSVEQQVSFLKEQYCQDRITKLSSEYPGKDIKHGTPTEDQWLQGREGASDDQWSLCGARDTKQNVIPQGASISSSNRGVLYKLNNLDIYDTKARKNYVRLGGPILENIKCVKLFKKGELKPILKDNNFIRKDGFGEVYKGLVDNVPVTVIKLISDNVIKNGDFANEVIMQCRVIHKNIVRLIGCCLEFDAPVLVYESFSTVSLHDILHINIKLPLNLSVRSSIAAALADALAYMHSVPGTQVLHGDLKPANILFDDKLFNGNFVPKVSGFGMSRIIARDIIGDMTYMDSIYLQKGYLTEQSDVYSFGVIVLELLTRRKAIHADHNSLVRIFLENHKKGRKSTGLFDKEIALKGDLGLLDMLVEIAVKCLDDDVVIRPSMVDVAKRLSILDRSLKS</sequence>
<dbReference type="SUPFAM" id="SSF56112">
    <property type="entry name" value="Protein kinase-like (PK-like)"/>
    <property type="match status" value="1"/>
</dbReference>
<evidence type="ECO:0000313" key="5">
    <source>
        <dbReference type="EMBL" id="VAI41893.1"/>
    </source>
</evidence>
<keyword evidence="1" id="KW-0547">Nucleotide-binding</keyword>
<dbReference type="Gene3D" id="3.30.200.20">
    <property type="entry name" value="Phosphorylase Kinase, domain 1"/>
    <property type="match status" value="1"/>
</dbReference>
<dbReference type="GO" id="GO:0005524">
    <property type="term" value="F:ATP binding"/>
    <property type="evidence" value="ECO:0007669"/>
    <property type="project" value="UniProtKB-KW"/>
</dbReference>
<dbReference type="EMBL" id="LT934121">
    <property type="protein sequence ID" value="VAI41893.1"/>
    <property type="molecule type" value="Genomic_DNA"/>
</dbReference>
<evidence type="ECO:0000256" key="3">
    <source>
        <dbReference type="SAM" id="MobiDB-lite"/>
    </source>
</evidence>
<feature type="region of interest" description="Disordered" evidence="3">
    <location>
        <begin position="56"/>
        <end position="75"/>
    </location>
</feature>
<name>A0A9R0XRV1_TRITD</name>
<evidence type="ECO:0000256" key="1">
    <source>
        <dbReference type="ARBA" id="ARBA00022741"/>
    </source>
</evidence>
<feature type="domain" description="Protein kinase" evidence="4">
    <location>
        <begin position="154"/>
        <end position="420"/>
    </location>
</feature>
<keyword evidence="6" id="KW-1185">Reference proteome</keyword>
<evidence type="ECO:0000256" key="2">
    <source>
        <dbReference type="ARBA" id="ARBA00022840"/>
    </source>
</evidence>
<dbReference type="PROSITE" id="PS50011">
    <property type="entry name" value="PROTEIN_KINASE_DOM"/>
    <property type="match status" value="1"/>
</dbReference>
<dbReference type="GO" id="GO:0007166">
    <property type="term" value="P:cell surface receptor signaling pathway"/>
    <property type="evidence" value="ECO:0007669"/>
    <property type="project" value="InterPro"/>
</dbReference>
<dbReference type="GO" id="GO:0004674">
    <property type="term" value="F:protein serine/threonine kinase activity"/>
    <property type="evidence" value="ECO:0007669"/>
    <property type="project" value="TreeGrafter"/>
</dbReference>
<dbReference type="InterPro" id="IPR011009">
    <property type="entry name" value="Kinase-like_dom_sf"/>
</dbReference>
<dbReference type="InterPro" id="IPR000719">
    <property type="entry name" value="Prot_kinase_dom"/>
</dbReference>
<feature type="region of interest" description="Disordered" evidence="3">
    <location>
        <begin position="1"/>
        <end position="31"/>
    </location>
</feature>
<feature type="compositionally biased region" description="Basic and acidic residues" evidence="3">
    <location>
        <begin position="1"/>
        <end position="20"/>
    </location>
</feature>
<organism evidence="5 6">
    <name type="scientific">Triticum turgidum subsp. durum</name>
    <name type="common">Durum wheat</name>
    <name type="synonym">Triticum durum</name>
    <dbReference type="NCBI Taxonomy" id="4567"/>
    <lineage>
        <taxon>Eukaryota</taxon>
        <taxon>Viridiplantae</taxon>
        <taxon>Streptophyta</taxon>
        <taxon>Embryophyta</taxon>
        <taxon>Tracheophyta</taxon>
        <taxon>Spermatophyta</taxon>
        <taxon>Magnoliopsida</taxon>
        <taxon>Liliopsida</taxon>
        <taxon>Poales</taxon>
        <taxon>Poaceae</taxon>
        <taxon>BOP clade</taxon>
        <taxon>Pooideae</taxon>
        <taxon>Triticodae</taxon>
        <taxon>Triticeae</taxon>
        <taxon>Triticinae</taxon>
        <taxon>Triticum</taxon>
    </lineage>
</organism>
<dbReference type="Pfam" id="PF00069">
    <property type="entry name" value="Pkinase"/>
    <property type="match status" value="1"/>
</dbReference>
<dbReference type="PROSITE" id="PS00108">
    <property type="entry name" value="PROTEIN_KINASE_ST"/>
    <property type="match status" value="1"/>
</dbReference>
<dbReference type="SMART" id="SM00220">
    <property type="entry name" value="S_TKc"/>
    <property type="match status" value="1"/>
</dbReference>
<dbReference type="Gramene" id="TRITD6Av1G006980.2">
    <property type="protein sequence ID" value="TRITD6Av1G006980.2"/>
    <property type="gene ID" value="TRITD6Av1G006980"/>
</dbReference>
<evidence type="ECO:0000259" key="4">
    <source>
        <dbReference type="PROSITE" id="PS50011"/>
    </source>
</evidence>
<reference evidence="5 6" key="1">
    <citation type="submission" date="2017-09" db="EMBL/GenBank/DDBJ databases">
        <authorList>
            <consortium name="International Durum Wheat Genome Sequencing Consortium (IDWGSC)"/>
            <person name="Milanesi L."/>
        </authorList>
    </citation>
    <scope>NUCLEOTIDE SEQUENCE [LARGE SCALE GENOMIC DNA]</scope>
    <source>
        <strain evidence="6">cv. Svevo</strain>
    </source>
</reference>
<accession>A0A9R0XRV1</accession>
<dbReference type="Proteomes" id="UP000324705">
    <property type="component" value="Chromosome 6A"/>
</dbReference>
<protein>
    <recommendedName>
        <fullName evidence="4">Protein kinase domain-containing protein</fullName>
    </recommendedName>
</protein>
<feature type="compositionally biased region" description="Polar residues" evidence="3">
    <location>
        <begin position="21"/>
        <end position="31"/>
    </location>
</feature>